<evidence type="ECO:0000256" key="3">
    <source>
        <dbReference type="ARBA" id="ARBA00022884"/>
    </source>
</evidence>
<evidence type="ECO:0000256" key="1">
    <source>
        <dbReference type="ARBA" id="ARBA00007265"/>
    </source>
</evidence>
<dbReference type="PANTHER" id="PTHR13734">
    <property type="entry name" value="TRNA-NUCLEOTIDYLTRANSFERASE"/>
    <property type="match status" value="1"/>
</dbReference>
<dbReference type="GO" id="GO:0052929">
    <property type="term" value="F:ATP:3'-cytidine-cytidine-tRNA adenylyltransferase activity"/>
    <property type="evidence" value="ECO:0007669"/>
    <property type="project" value="TreeGrafter"/>
</dbReference>
<dbReference type="SUPFAM" id="SSF81891">
    <property type="entry name" value="Poly A polymerase C-terminal region-like"/>
    <property type="match status" value="1"/>
</dbReference>
<sequence length="535" mass="59666">MLELTSSEARLCEVLNGCSAELREDPTLSNLELRIAGGWVRDKLLGKPSDDIDVAITPMNGLPFAEALSSYLQAREPDQKISIARIDANPDQSKHLETARMKFLGYEIDFVNLRSETYASGSRIPQMSLGTPLQDALRRDITINSLFYNIHTKQVEDYTGKGLQDLQDGLVRTPLEPAQTFADDPLRVLRCIRFATRYGFTLDDTVIHAAQKEDIRRGVCENVSRERIGIEIDKMLGCADAQLLAQRPLDALTNLAQTHMHDVVFGCPNVMTTELTQDIPLDVSYALAAGHLLQYALHEPAKLGLSSRLAEFINHDKTLLKRLWLAVALLPYFDMQVKEKKKVVCAPAFIISNGLKFGNAERSHTENLVYGCDFLSKQVRSVDVSDRVALALTLRDIHIHRPTQGTDWAATTLFSVVKELLEPFHRSGGNEDVFSSSEVVDIVKTYNTFIDSALTTLDIPRELESRPIIDGKRILALLQLKPGPQIQTINEKVMAWQLAHPAGSDSECEAFLLDEQAQGRVPAPQPDDGSKKRRK</sequence>
<dbReference type="GO" id="GO:0005739">
    <property type="term" value="C:mitochondrion"/>
    <property type="evidence" value="ECO:0007669"/>
    <property type="project" value="UniProtKB-ARBA"/>
</dbReference>
<comment type="caution">
    <text evidence="7">The sequence shown here is derived from an EMBL/GenBank/DDBJ whole genome shotgun (WGS) entry which is preliminary data.</text>
</comment>
<dbReference type="PANTHER" id="PTHR13734:SF5">
    <property type="entry name" value="CCA TRNA NUCLEOTIDYLTRANSFERASE, MITOCHONDRIAL"/>
    <property type="match status" value="1"/>
</dbReference>
<dbReference type="Proteomes" id="UP000310189">
    <property type="component" value="Unassembled WGS sequence"/>
</dbReference>
<evidence type="ECO:0000313" key="8">
    <source>
        <dbReference type="Proteomes" id="UP000310189"/>
    </source>
</evidence>
<organism evidence="7 8">
    <name type="scientific">Wallemia hederae</name>
    <dbReference type="NCBI Taxonomy" id="1540922"/>
    <lineage>
        <taxon>Eukaryota</taxon>
        <taxon>Fungi</taxon>
        <taxon>Dikarya</taxon>
        <taxon>Basidiomycota</taxon>
        <taxon>Wallemiomycotina</taxon>
        <taxon>Wallemiomycetes</taxon>
        <taxon>Wallemiales</taxon>
        <taxon>Wallemiaceae</taxon>
        <taxon>Wallemia</taxon>
    </lineage>
</organism>
<evidence type="ECO:0000256" key="4">
    <source>
        <dbReference type="RuleBase" id="RU003953"/>
    </source>
</evidence>
<dbReference type="OrthoDB" id="445712at2759"/>
<name>A0A4V4LUJ4_9BASI</name>
<keyword evidence="3 4" id="KW-0694">RNA-binding</keyword>
<protein>
    <recommendedName>
        <fullName evidence="6">Poly A polymerase head domain-containing protein</fullName>
    </recommendedName>
</protein>
<feature type="region of interest" description="Disordered" evidence="5">
    <location>
        <begin position="514"/>
        <end position="535"/>
    </location>
</feature>
<dbReference type="GO" id="GO:0052927">
    <property type="term" value="F:CC tRNA cytidylyltransferase activity"/>
    <property type="evidence" value="ECO:0007669"/>
    <property type="project" value="TreeGrafter"/>
</dbReference>
<proteinExistence type="inferred from homology"/>
<keyword evidence="8" id="KW-1185">Reference proteome</keyword>
<dbReference type="Pfam" id="PF01743">
    <property type="entry name" value="PolyA_pol"/>
    <property type="match status" value="1"/>
</dbReference>
<dbReference type="InterPro" id="IPR043519">
    <property type="entry name" value="NT_sf"/>
</dbReference>
<feature type="domain" description="Poly A polymerase head" evidence="6">
    <location>
        <begin position="33"/>
        <end position="172"/>
    </location>
</feature>
<dbReference type="AlphaFoldDB" id="A0A4V4LUJ4"/>
<dbReference type="GO" id="GO:0001680">
    <property type="term" value="P:tRNA 3'-terminal CCA addition"/>
    <property type="evidence" value="ECO:0007669"/>
    <property type="project" value="TreeGrafter"/>
</dbReference>
<evidence type="ECO:0000256" key="2">
    <source>
        <dbReference type="ARBA" id="ARBA00022679"/>
    </source>
</evidence>
<dbReference type="Gene3D" id="1.10.3090.10">
    <property type="entry name" value="cca-adding enzyme, domain 2"/>
    <property type="match status" value="1"/>
</dbReference>
<dbReference type="SUPFAM" id="SSF81301">
    <property type="entry name" value="Nucleotidyltransferase"/>
    <property type="match status" value="1"/>
</dbReference>
<accession>A0A4V4LUJ4</accession>
<dbReference type="FunFam" id="3.30.460.10:FF:000019">
    <property type="entry name" value="tRNA nucleotidyltransferase cca2"/>
    <property type="match status" value="1"/>
</dbReference>
<dbReference type="CDD" id="cd05398">
    <property type="entry name" value="NT_ClassII-CCAase"/>
    <property type="match status" value="1"/>
</dbReference>
<reference evidence="7 8" key="1">
    <citation type="submission" date="2019-03" db="EMBL/GenBank/DDBJ databases">
        <title>Sequencing 23 genomes of Wallemia ichthyophaga.</title>
        <authorList>
            <person name="Gostincar C."/>
        </authorList>
    </citation>
    <scope>NUCLEOTIDE SEQUENCE [LARGE SCALE GENOMIC DNA]</scope>
    <source>
        <strain evidence="7 8">EXF-5753</strain>
    </source>
</reference>
<evidence type="ECO:0000313" key="7">
    <source>
        <dbReference type="EMBL" id="TIA91613.1"/>
    </source>
</evidence>
<evidence type="ECO:0000256" key="5">
    <source>
        <dbReference type="SAM" id="MobiDB-lite"/>
    </source>
</evidence>
<dbReference type="EMBL" id="SPNW01000011">
    <property type="protein sequence ID" value="TIA91613.1"/>
    <property type="molecule type" value="Genomic_DNA"/>
</dbReference>
<evidence type="ECO:0000259" key="6">
    <source>
        <dbReference type="Pfam" id="PF01743"/>
    </source>
</evidence>
<keyword evidence="2 4" id="KW-0808">Transferase</keyword>
<dbReference type="GO" id="GO:0003723">
    <property type="term" value="F:RNA binding"/>
    <property type="evidence" value="ECO:0007669"/>
    <property type="project" value="UniProtKB-KW"/>
</dbReference>
<dbReference type="InterPro" id="IPR002646">
    <property type="entry name" value="PolA_pol_head_dom"/>
</dbReference>
<dbReference type="Gene3D" id="3.30.460.10">
    <property type="entry name" value="Beta Polymerase, domain 2"/>
    <property type="match status" value="1"/>
</dbReference>
<gene>
    <name evidence="7" type="ORF">E3P99_01021</name>
</gene>
<comment type="similarity">
    <text evidence="1 4">Belongs to the tRNA nucleotidyltransferase/poly(A) polymerase family.</text>
</comment>